<keyword evidence="7 10" id="KW-0472">Membrane</keyword>
<name>A0ABQ2A9N3_9BACT</name>
<dbReference type="Pfam" id="PF00593">
    <property type="entry name" value="TonB_dep_Rec_b-barrel"/>
    <property type="match status" value="1"/>
</dbReference>
<gene>
    <name evidence="13" type="ORF">GCM10011495_29520</name>
</gene>
<dbReference type="InterPro" id="IPR039426">
    <property type="entry name" value="TonB-dep_rcpt-like"/>
</dbReference>
<evidence type="ECO:0000313" key="14">
    <source>
        <dbReference type="Proteomes" id="UP000637774"/>
    </source>
</evidence>
<dbReference type="PANTHER" id="PTHR30069:SF29">
    <property type="entry name" value="HEMOGLOBIN AND HEMOGLOBIN-HAPTOGLOBIN-BINDING PROTEIN 1-RELATED"/>
    <property type="match status" value="1"/>
</dbReference>
<evidence type="ECO:0000256" key="10">
    <source>
        <dbReference type="PROSITE-ProRule" id="PRU01360"/>
    </source>
</evidence>
<keyword evidence="6 11" id="KW-0798">TonB box</keyword>
<evidence type="ECO:0000256" key="2">
    <source>
        <dbReference type="ARBA" id="ARBA00022448"/>
    </source>
</evidence>
<dbReference type="PROSITE" id="PS50008">
    <property type="entry name" value="PIPLC_Y_DOMAIN"/>
    <property type="match status" value="1"/>
</dbReference>
<dbReference type="Pfam" id="PF07715">
    <property type="entry name" value="Plug"/>
    <property type="match status" value="1"/>
</dbReference>
<dbReference type="InterPro" id="IPR001711">
    <property type="entry name" value="PLipase_C_Pinositol-sp_Y"/>
</dbReference>
<keyword evidence="2 10" id="KW-0813">Transport</keyword>
<keyword evidence="8 13" id="KW-0675">Receptor</keyword>
<evidence type="ECO:0000313" key="13">
    <source>
        <dbReference type="EMBL" id="GGH88383.1"/>
    </source>
</evidence>
<dbReference type="PANTHER" id="PTHR30069">
    <property type="entry name" value="TONB-DEPENDENT OUTER MEMBRANE RECEPTOR"/>
    <property type="match status" value="1"/>
</dbReference>
<comment type="similarity">
    <text evidence="10 11">Belongs to the TonB-dependent receptor family.</text>
</comment>
<keyword evidence="9 10" id="KW-0998">Cell outer membrane</keyword>
<evidence type="ECO:0000256" key="8">
    <source>
        <dbReference type="ARBA" id="ARBA00023170"/>
    </source>
</evidence>
<evidence type="ECO:0000259" key="12">
    <source>
        <dbReference type="PROSITE" id="PS50008"/>
    </source>
</evidence>
<evidence type="ECO:0000256" key="11">
    <source>
        <dbReference type="RuleBase" id="RU003357"/>
    </source>
</evidence>
<reference evidence="14" key="1">
    <citation type="journal article" date="2019" name="Int. J. Syst. Evol. Microbiol.">
        <title>The Global Catalogue of Microorganisms (GCM) 10K type strain sequencing project: providing services to taxonomists for standard genome sequencing and annotation.</title>
        <authorList>
            <consortium name="The Broad Institute Genomics Platform"/>
            <consortium name="The Broad Institute Genome Sequencing Center for Infectious Disease"/>
            <person name="Wu L."/>
            <person name="Ma J."/>
        </authorList>
    </citation>
    <scope>NUCLEOTIDE SEQUENCE [LARGE SCALE GENOMIC DNA]</scope>
    <source>
        <strain evidence="14">CGMCC 1.14966</strain>
    </source>
</reference>
<evidence type="ECO:0000256" key="1">
    <source>
        <dbReference type="ARBA" id="ARBA00004571"/>
    </source>
</evidence>
<proteinExistence type="inferred from homology"/>
<evidence type="ECO:0000256" key="6">
    <source>
        <dbReference type="ARBA" id="ARBA00023077"/>
    </source>
</evidence>
<evidence type="ECO:0000256" key="9">
    <source>
        <dbReference type="ARBA" id="ARBA00023237"/>
    </source>
</evidence>
<dbReference type="PROSITE" id="PS52016">
    <property type="entry name" value="TONB_DEPENDENT_REC_3"/>
    <property type="match status" value="1"/>
</dbReference>
<keyword evidence="14" id="KW-1185">Reference proteome</keyword>
<keyword evidence="5" id="KW-0732">Signal</keyword>
<dbReference type="EMBL" id="BMGY01000031">
    <property type="protein sequence ID" value="GGH88383.1"/>
    <property type="molecule type" value="Genomic_DNA"/>
</dbReference>
<dbReference type="InterPro" id="IPR037066">
    <property type="entry name" value="Plug_dom_sf"/>
</dbReference>
<dbReference type="InterPro" id="IPR012910">
    <property type="entry name" value="Plug_dom"/>
</dbReference>
<organism evidence="13 14">
    <name type="scientific">Hymenobacter frigidus</name>
    <dbReference type="NCBI Taxonomy" id="1524095"/>
    <lineage>
        <taxon>Bacteria</taxon>
        <taxon>Pseudomonadati</taxon>
        <taxon>Bacteroidota</taxon>
        <taxon>Cytophagia</taxon>
        <taxon>Cytophagales</taxon>
        <taxon>Hymenobacteraceae</taxon>
        <taxon>Hymenobacter</taxon>
    </lineage>
</organism>
<dbReference type="InterPro" id="IPR000531">
    <property type="entry name" value="Beta-barrel_TonB"/>
</dbReference>
<dbReference type="Proteomes" id="UP000637774">
    <property type="component" value="Unassembled WGS sequence"/>
</dbReference>
<dbReference type="Gene3D" id="2.170.130.10">
    <property type="entry name" value="TonB-dependent receptor, plug domain"/>
    <property type="match status" value="1"/>
</dbReference>
<sequence>MLALASPGTVLAQQAPARLAAAPPDSARLSRRLHRLAEVQVRAVGPERFATGSRHYEADSATLSQFRDGTVAELLQERTPLYIRNYGPGQLASLSIRGTSAQHTAVLWNGLNITLPTLGQNDFALLPAGANTRLAVQPGPAAALYGSGAIGGAVLLSTEPDWRPGAHGSVQADAGSFGLRGGSVAASAAGAAVAVRVAASYRQADNNYSYTTQEYSGSVRRILTGAALRHQWSLAPEVALRLGTAGQLTASAWLTDTDREVQPAATGTNRHARQFDQSRRFVLGYRHQASAQAQWTVRAAWFEDILNYRDDGLLSNSRVRTTQTQAEYTAAVGARGSLRLGAEAQHFNAVLNEYVNPVTTENRAAAFALLRYDPRPALRLTANLRQAFLPQGNPLTPTFGLEWDLWTQYSATDSLSYSPAQSLTFKASGARSYRAPTLNERYWNPGGNPNLRPEIGLGYEAGLLHRLTLGPRTGLQTELTAYRQLVDNWVQWTPGPEGYWRPRNLRQVLTQGLEASSALTLRRGAHHLTARVAYALTRARTRRPTPADLVPRDQPLAYVPAHTGAASLDYAWRGWRAGAAASATSYRYTDATAQAFLPGFGLLGGSVGYALHPANGTETLLLLQATNLLNHAYESYEGRPAPPRALVLSLRVGWR</sequence>
<evidence type="ECO:0000256" key="5">
    <source>
        <dbReference type="ARBA" id="ARBA00022729"/>
    </source>
</evidence>
<evidence type="ECO:0000256" key="4">
    <source>
        <dbReference type="ARBA" id="ARBA00022692"/>
    </source>
</evidence>
<keyword evidence="3 10" id="KW-1134">Transmembrane beta strand</keyword>
<protein>
    <submittedName>
        <fullName evidence="13">TonB-dependent receptor</fullName>
    </submittedName>
</protein>
<dbReference type="InterPro" id="IPR036942">
    <property type="entry name" value="Beta-barrel_TonB_sf"/>
</dbReference>
<accession>A0ABQ2A9N3</accession>
<evidence type="ECO:0000256" key="3">
    <source>
        <dbReference type="ARBA" id="ARBA00022452"/>
    </source>
</evidence>
<keyword evidence="4 10" id="KW-0812">Transmembrane</keyword>
<comment type="caution">
    <text evidence="13">The sequence shown here is derived from an EMBL/GenBank/DDBJ whole genome shotgun (WGS) entry which is preliminary data.</text>
</comment>
<evidence type="ECO:0000256" key="7">
    <source>
        <dbReference type="ARBA" id="ARBA00023136"/>
    </source>
</evidence>
<feature type="domain" description="PI-PLC Y-box" evidence="12">
    <location>
        <begin position="575"/>
        <end position="613"/>
    </location>
</feature>
<dbReference type="SUPFAM" id="SSF56935">
    <property type="entry name" value="Porins"/>
    <property type="match status" value="1"/>
</dbReference>
<comment type="subcellular location">
    <subcellularLocation>
        <location evidence="1 10">Cell outer membrane</location>
        <topology evidence="1 10">Multi-pass membrane protein</topology>
    </subcellularLocation>
</comment>
<dbReference type="Gene3D" id="2.40.170.20">
    <property type="entry name" value="TonB-dependent receptor, beta-barrel domain"/>
    <property type="match status" value="1"/>
</dbReference>